<protein>
    <recommendedName>
        <fullName evidence="3">DDE Tnp4 domain-containing protein</fullName>
    </recommendedName>
</protein>
<feature type="domain" description="DDE Tnp4" evidence="3">
    <location>
        <begin position="5"/>
        <end position="58"/>
    </location>
</feature>
<dbReference type="STRING" id="400682.A0A1X7VHN6"/>
<dbReference type="EnsemblMetazoa" id="Aqu2.1.39483_001">
    <property type="protein sequence ID" value="Aqu2.1.39483_001"/>
    <property type="gene ID" value="Aqu2.1.39483"/>
</dbReference>
<evidence type="ECO:0000256" key="2">
    <source>
        <dbReference type="ARBA" id="ARBA00022723"/>
    </source>
</evidence>
<reference evidence="4" key="1">
    <citation type="submission" date="2017-05" db="UniProtKB">
        <authorList>
            <consortium name="EnsemblMetazoa"/>
        </authorList>
    </citation>
    <scope>IDENTIFICATION</scope>
</reference>
<dbReference type="GO" id="GO:0046872">
    <property type="term" value="F:metal ion binding"/>
    <property type="evidence" value="ECO:0007669"/>
    <property type="project" value="UniProtKB-KW"/>
</dbReference>
<dbReference type="InParanoid" id="A0A1X7VHN6"/>
<accession>A0A1X7VHN6</accession>
<dbReference type="InterPro" id="IPR027806">
    <property type="entry name" value="HARBI1_dom"/>
</dbReference>
<keyword evidence="2" id="KW-0479">Metal-binding</keyword>
<evidence type="ECO:0000259" key="3">
    <source>
        <dbReference type="Pfam" id="PF13359"/>
    </source>
</evidence>
<comment type="cofactor">
    <cofactor evidence="1">
        <name>a divalent metal cation</name>
        <dbReference type="ChEBI" id="CHEBI:60240"/>
    </cofactor>
</comment>
<evidence type="ECO:0000256" key="1">
    <source>
        <dbReference type="ARBA" id="ARBA00001968"/>
    </source>
</evidence>
<dbReference type="AlphaFoldDB" id="A0A1X7VHN6"/>
<organism evidence="4">
    <name type="scientific">Amphimedon queenslandica</name>
    <name type="common">Sponge</name>
    <dbReference type="NCBI Taxonomy" id="400682"/>
    <lineage>
        <taxon>Eukaryota</taxon>
        <taxon>Metazoa</taxon>
        <taxon>Porifera</taxon>
        <taxon>Demospongiae</taxon>
        <taxon>Heteroscleromorpha</taxon>
        <taxon>Haplosclerida</taxon>
        <taxon>Niphatidae</taxon>
        <taxon>Amphimedon</taxon>
    </lineage>
</organism>
<sequence>MLNSLVANDAFLLKDYIQKPFSETGLTKERCIYNYRLSGARRVVENAFGILANRFRVMT</sequence>
<proteinExistence type="predicted"/>
<dbReference type="Pfam" id="PF13359">
    <property type="entry name" value="DDE_Tnp_4"/>
    <property type="match status" value="1"/>
</dbReference>
<evidence type="ECO:0000313" key="4">
    <source>
        <dbReference type="EnsemblMetazoa" id="Aqu2.1.39483_001"/>
    </source>
</evidence>
<name>A0A1X7VHN6_AMPQE</name>